<gene>
    <name evidence="5" type="ORF">G7Y89_g15828</name>
</gene>
<organism evidence="5 6">
    <name type="scientific">Cudoniella acicularis</name>
    <dbReference type="NCBI Taxonomy" id="354080"/>
    <lineage>
        <taxon>Eukaryota</taxon>
        <taxon>Fungi</taxon>
        <taxon>Dikarya</taxon>
        <taxon>Ascomycota</taxon>
        <taxon>Pezizomycotina</taxon>
        <taxon>Leotiomycetes</taxon>
        <taxon>Helotiales</taxon>
        <taxon>Tricladiaceae</taxon>
        <taxon>Cudoniella</taxon>
    </lineage>
</organism>
<feature type="domain" description="Mitochondrial chaperone BCS1-like ATPase lid" evidence="4">
    <location>
        <begin position="56"/>
        <end position="97"/>
    </location>
</feature>
<dbReference type="SUPFAM" id="SSF52540">
    <property type="entry name" value="P-loop containing nucleoside triphosphate hydrolases"/>
    <property type="match status" value="1"/>
</dbReference>
<protein>
    <recommendedName>
        <fullName evidence="4">Mitochondrial chaperone BCS1-like ATPase lid domain-containing protein</fullName>
    </recommendedName>
</protein>
<evidence type="ECO:0000256" key="1">
    <source>
        <dbReference type="ARBA" id="ARBA00022741"/>
    </source>
</evidence>
<reference evidence="5 6" key="1">
    <citation type="submission" date="2020-03" db="EMBL/GenBank/DDBJ databases">
        <title>Draft Genome Sequence of Cudoniella acicularis.</title>
        <authorList>
            <person name="Buettner E."/>
            <person name="Kellner H."/>
        </authorList>
    </citation>
    <scope>NUCLEOTIDE SEQUENCE [LARGE SCALE GENOMIC DNA]</scope>
    <source>
        <strain evidence="5 6">DSM 108380</strain>
    </source>
</reference>
<feature type="region of interest" description="Disordered" evidence="3">
    <location>
        <begin position="104"/>
        <end position="131"/>
    </location>
</feature>
<dbReference type="Gene3D" id="3.40.50.300">
    <property type="entry name" value="P-loop containing nucleotide triphosphate hydrolases"/>
    <property type="match status" value="1"/>
</dbReference>
<dbReference type="InterPro" id="IPR057495">
    <property type="entry name" value="AAA_lid_BCS1"/>
</dbReference>
<evidence type="ECO:0000259" key="4">
    <source>
        <dbReference type="Pfam" id="PF25426"/>
    </source>
</evidence>
<dbReference type="OrthoDB" id="4355580at2759"/>
<keyword evidence="2" id="KW-0067">ATP-binding</keyword>
<dbReference type="Gene3D" id="1.10.8.60">
    <property type="match status" value="1"/>
</dbReference>
<dbReference type="EMBL" id="JAAMPI010002738">
    <property type="protein sequence ID" value="KAF4609627.1"/>
    <property type="molecule type" value="Genomic_DNA"/>
</dbReference>
<evidence type="ECO:0000313" key="5">
    <source>
        <dbReference type="EMBL" id="KAF4609627.1"/>
    </source>
</evidence>
<keyword evidence="6" id="KW-1185">Reference proteome</keyword>
<dbReference type="AlphaFoldDB" id="A0A8H4VHR4"/>
<evidence type="ECO:0000256" key="2">
    <source>
        <dbReference type="ARBA" id="ARBA00022840"/>
    </source>
</evidence>
<name>A0A8H4VHR4_9HELO</name>
<comment type="caution">
    <text evidence="5">The sequence shown here is derived from an EMBL/GenBank/DDBJ whole genome shotgun (WGS) entry which is preliminary data.</text>
</comment>
<sequence>MTTNHITRLDEALIRPGRVDKKVELGLADKEMTADLFYHVFKPVQEAVALPKDAQSGDNLAKEFASNVPELKFSLAEIFSFLIEHKKSPEEAIGNIEKLISKPIKAKSKPPTISEDTKRKDTQPKIARDSKWDKESLVTEVLTEMVQTSFALE</sequence>
<dbReference type="Proteomes" id="UP000566819">
    <property type="component" value="Unassembled WGS sequence"/>
</dbReference>
<dbReference type="InterPro" id="IPR027417">
    <property type="entry name" value="P-loop_NTPase"/>
</dbReference>
<dbReference type="Pfam" id="PF25426">
    <property type="entry name" value="AAA_lid_BCS1"/>
    <property type="match status" value="1"/>
</dbReference>
<accession>A0A8H4VHR4</accession>
<feature type="compositionally biased region" description="Basic and acidic residues" evidence="3">
    <location>
        <begin position="115"/>
        <end position="131"/>
    </location>
</feature>
<keyword evidence="1" id="KW-0547">Nucleotide-binding</keyword>
<proteinExistence type="predicted"/>
<evidence type="ECO:0000313" key="6">
    <source>
        <dbReference type="Proteomes" id="UP000566819"/>
    </source>
</evidence>
<dbReference type="GO" id="GO:0005524">
    <property type="term" value="F:ATP binding"/>
    <property type="evidence" value="ECO:0007669"/>
    <property type="project" value="UniProtKB-KW"/>
</dbReference>
<evidence type="ECO:0000256" key="3">
    <source>
        <dbReference type="SAM" id="MobiDB-lite"/>
    </source>
</evidence>